<dbReference type="Proteomes" id="UP001515480">
    <property type="component" value="Unassembled WGS sequence"/>
</dbReference>
<evidence type="ECO:0000313" key="2">
    <source>
        <dbReference type="Proteomes" id="UP001515480"/>
    </source>
</evidence>
<reference evidence="1 2" key="1">
    <citation type="journal article" date="2024" name="Science">
        <title>Giant polyketide synthase enzymes in the biosynthesis of giant marine polyether toxins.</title>
        <authorList>
            <person name="Fallon T.R."/>
            <person name="Shende V.V."/>
            <person name="Wierzbicki I.H."/>
            <person name="Pendleton A.L."/>
            <person name="Watervoot N.F."/>
            <person name="Auber R.P."/>
            <person name="Gonzalez D.J."/>
            <person name="Wisecaver J.H."/>
            <person name="Moore B.S."/>
        </authorList>
    </citation>
    <scope>NUCLEOTIDE SEQUENCE [LARGE SCALE GENOMIC DNA]</scope>
    <source>
        <strain evidence="1 2">12B1</strain>
    </source>
</reference>
<accession>A0AB34IPD8</accession>
<dbReference type="PANTHER" id="PTHR35514">
    <property type="entry name" value="THYLAKOID LUMENAL 15.0 KDA PROTEIN 2, CHLOROPLASTIC"/>
    <property type="match status" value="1"/>
</dbReference>
<evidence type="ECO:0000313" key="1">
    <source>
        <dbReference type="EMBL" id="KAL1503327.1"/>
    </source>
</evidence>
<organism evidence="1 2">
    <name type="scientific">Prymnesium parvum</name>
    <name type="common">Toxic golden alga</name>
    <dbReference type="NCBI Taxonomy" id="97485"/>
    <lineage>
        <taxon>Eukaryota</taxon>
        <taxon>Haptista</taxon>
        <taxon>Haptophyta</taxon>
        <taxon>Prymnesiophyceae</taxon>
        <taxon>Prymnesiales</taxon>
        <taxon>Prymnesiaceae</taxon>
        <taxon>Prymnesium</taxon>
    </lineage>
</organism>
<comment type="caution">
    <text evidence="1">The sequence shown here is derived from an EMBL/GenBank/DDBJ whole genome shotgun (WGS) entry which is preliminary data.</text>
</comment>
<sequence length="236" mass="25717">MRSAQYASAVPLFLCCIEAHAGVLRPPQHPAPHSRRTLVRSAWQAGALPLLLTPLCTHAHGASPPQHAGCEGAAAATLPPVLDCAGVFRAQPDELSRLDRILRSLEEDTGYKLRVFTTSARARADPQVLSHAKQAWRVRAERGRLEPDAVVVVADLGIPGSLEAGSPYLRYDVGANVRLALPDVFWGRLQREYGKRAFVEARGQVASIVVSCELVLTCLRNEEYCTDVPSAQKSYF</sequence>
<dbReference type="AlphaFoldDB" id="A0AB34IPD8"/>
<protein>
    <submittedName>
        <fullName evidence="1">Uncharacterized protein</fullName>
    </submittedName>
</protein>
<proteinExistence type="predicted"/>
<keyword evidence="2" id="KW-1185">Reference proteome</keyword>
<dbReference type="EMBL" id="JBGBPQ010000022">
    <property type="protein sequence ID" value="KAL1503327.1"/>
    <property type="molecule type" value="Genomic_DNA"/>
</dbReference>
<dbReference type="PANTHER" id="PTHR35514:SF1">
    <property type="entry name" value="THYLAKOID LUMENAL 15.0 KDA PROTEIN 2, CHLOROPLASTIC"/>
    <property type="match status" value="1"/>
</dbReference>
<gene>
    <name evidence="1" type="ORF">AB1Y20_011379</name>
</gene>
<name>A0AB34IPD8_PRYPA</name>